<dbReference type="InterPro" id="IPR002751">
    <property type="entry name" value="CbiM/NikMN"/>
</dbReference>
<keyword evidence="3" id="KW-1003">Cell membrane</keyword>
<name>A0ABW8T403_9CLOT</name>
<dbReference type="Pfam" id="PF01891">
    <property type="entry name" value="CbiM"/>
    <property type="match status" value="1"/>
</dbReference>
<dbReference type="Proteomes" id="UP001623591">
    <property type="component" value="Unassembled WGS sequence"/>
</dbReference>
<feature type="transmembrane region" description="Helical" evidence="7">
    <location>
        <begin position="140"/>
        <end position="162"/>
    </location>
</feature>
<sequence length="329" mass="34564">MHIPDNYLSPSTCAVMGAVMLPIWTRAVKKVKVEMTKKKMPLMGIGAALSFLTMMFNVPLPGGTSGHAVGGTLLAILLGPEAACISISIALLIQALLFGDGGILAFAANSFNMAFVIPFAGFYIYNFLKKGLKSGKGEKVSAFLASYIAINIAALCAAIEFGLQPLLFKDAAGMPLYCPYPFYITIPSMLIPHLALAGHLEGIITVGVLSFIKKVSPEIIYEGSSKKINLIYALLIALICLSPLGLLAPGTAFGEWGTNEIASVTAGGKALGFVPKGMKNGFSFSSIMSGYSINGLSRGAGYILSAIAGVAILLIVFRIIASTRNDIKN</sequence>
<evidence type="ECO:0000259" key="8">
    <source>
        <dbReference type="Pfam" id="PF13190"/>
    </source>
</evidence>
<protein>
    <submittedName>
        <fullName evidence="9">Cobalt transporter CbiM</fullName>
    </submittedName>
</protein>
<evidence type="ECO:0000256" key="3">
    <source>
        <dbReference type="ARBA" id="ARBA00022475"/>
    </source>
</evidence>
<dbReference type="Pfam" id="PF13190">
    <property type="entry name" value="PDGLE"/>
    <property type="match status" value="1"/>
</dbReference>
<evidence type="ECO:0000256" key="6">
    <source>
        <dbReference type="ARBA" id="ARBA00023136"/>
    </source>
</evidence>
<feature type="transmembrane region" description="Helical" evidence="7">
    <location>
        <begin position="40"/>
        <end position="60"/>
    </location>
</feature>
<dbReference type="NCBIfam" id="NF008873">
    <property type="entry name" value="PRK11909.1"/>
    <property type="match status" value="1"/>
</dbReference>
<keyword evidence="4 7" id="KW-0812">Transmembrane</keyword>
<organism evidence="9 10">
    <name type="scientific">Candidatus Clostridium stratigraminis</name>
    <dbReference type="NCBI Taxonomy" id="3381661"/>
    <lineage>
        <taxon>Bacteria</taxon>
        <taxon>Bacillati</taxon>
        <taxon>Bacillota</taxon>
        <taxon>Clostridia</taxon>
        <taxon>Eubacteriales</taxon>
        <taxon>Clostridiaceae</taxon>
        <taxon>Clostridium</taxon>
    </lineage>
</organism>
<feature type="transmembrane region" description="Helical" evidence="7">
    <location>
        <begin position="300"/>
        <end position="321"/>
    </location>
</feature>
<proteinExistence type="predicted"/>
<reference evidence="9 10" key="1">
    <citation type="submission" date="2024-11" db="EMBL/GenBank/DDBJ databases">
        <authorList>
            <person name="Heng Y.C."/>
            <person name="Lim A.C.H."/>
            <person name="Lee J.K.Y."/>
            <person name="Kittelmann S."/>
        </authorList>
    </citation>
    <scope>NUCLEOTIDE SEQUENCE [LARGE SCALE GENOMIC DNA]</scope>
    <source>
        <strain evidence="9 10">WILCCON 0185</strain>
    </source>
</reference>
<feature type="transmembrane region" description="Helical" evidence="7">
    <location>
        <begin position="182"/>
        <end position="209"/>
    </location>
</feature>
<accession>A0ABW8T403</accession>
<gene>
    <name evidence="9" type="primary">cbiM</name>
    <name evidence="9" type="ORF">ACJDUG_09370</name>
</gene>
<dbReference type="InterPro" id="IPR025937">
    <property type="entry name" value="PDGLE_dom"/>
</dbReference>
<feature type="transmembrane region" description="Helical" evidence="7">
    <location>
        <begin position="103"/>
        <end position="128"/>
    </location>
</feature>
<evidence type="ECO:0000256" key="4">
    <source>
        <dbReference type="ARBA" id="ARBA00022692"/>
    </source>
</evidence>
<feature type="transmembrane region" description="Helical" evidence="7">
    <location>
        <begin position="7"/>
        <end position="28"/>
    </location>
</feature>
<feature type="transmembrane region" description="Helical" evidence="7">
    <location>
        <begin position="72"/>
        <end position="97"/>
    </location>
</feature>
<dbReference type="PANTHER" id="PTHR34229">
    <property type="entry name" value="METAL TRANSPORT PROTEIN HI_1621-RELATED"/>
    <property type="match status" value="1"/>
</dbReference>
<comment type="subcellular location">
    <subcellularLocation>
        <location evidence="1">Cell membrane</location>
        <topology evidence="1">Multi-pass membrane protein</topology>
    </subcellularLocation>
</comment>
<keyword evidence="2" id="KW-0813">Transport</keyword>
<evidence type="ECO:0000256" key="5">
    <source>
        <dbReference type="ARBA" id="ARBA00022989"/>
    </source>
</evidence>
<evidence type="ECO:0000256" key="1">
    <source>
        <dbReference type="ARBA" id="ARBA00004651"/>
    </source>
</evidence>
<evidence type="ECO:0000256" key="2">
    <source>
        <dbReference type="ARBA" id="ARBA00022448"/>
    </source>
</evidence>
<evidence type="ECO:0000313" key="9">
    <source>
        <dbReference type="EMBL" id="MFL0247182.1"/>
    </source>
</evidence>
<evidence type="ECO:0000313" key="10">
    <source>
        <dbReference type="Proteomes" id="UP001623591"/>
    </source>
</evidence>
<dbReference type="PANTHER" id="PTHR34229:SF1">
    <property type="entry name" value="METAL TRANSPORT PROTEIN HI_1621-RELATED"/>
    <property type="match status" value="1"/>
</dbReference>
<dbReference type="NCBIfam" id="NF005598">
    <property type="entry name" value="PRK07331.1"/>
    <property type="match status" value="1"/>
</dbReference>
<dbReference type="RefSeq" id="WP_406769639.1">
    <property type="nucleotide sequence ID" value="NZ_JBJHZZ010000005.1"/>
</dbReference>
<dbReference type="EMBL" id="JBJHZZ010000005">
    <property type="protein sequence ID" value="MFL0247182.1"/>
    <property type="molecule type" value="Genomic_DNA"/>
</dbReference>
<keyword evidence="5 7" id="KW-1133">Transmembrane helix</keyword>
<comment type="caution">
    <text evidence="9">The sequence shown here is derived from an EMBL/GenBank/DDBJ whole genome shotgun (WGS) entry which is preliminary data.</text>
</comment>
<feature type="transmembrane region" description="Helical" evidence="7">
    <location>
        <begin position="230"/>
        <end position="248"/>
    </location>
</feature>
<keyword evidence="6 7" id="KW-0472">Membrane</keyword>
<feature type="domain" description="PDGLE" evidence="8">
    <location>
        <begin position="230"/>
        <end position="321"/>
    </location>
</feature>
<evidence type="ECO:0000256" key="7">
    <source>
        <dbReference type="SAM" id="Phobius"/>
    </source>
</evidence>
<keyword evidence="10" id="KW-1185">Reference proteome</keyword>
<dbReference type="Gene3D" id="1.10.1760.20">
    <property type="match status" value="1"/>
</dbReference>